<protein>
    <submittedName>
        <fullName evidence="2">Uncharacterized protein</fullName>
    </submittedName>
</protein>
<dbReference type="EMBL" id="ML121580">
    <property type="protein sequence ID" value="RPB19977.1"/>
    <property type="molecule type" value="Genomic_DNA"/>
</dbReference>
<evidence type="ECO:0000313" key="3">
    <source>
        <dbReference type="Proteomes" id="UP000267821"/>
    </source>
</evidence>
<evidence type="ECO:0000313" key="2">
    <source>
        <dbReference type="EMBL" id="RPB29435.1"/>
    </source>
</evidence>
<dbReference type="EMBL" id="ML121527">
    <property type="protein sequence ID" value="RPB29435.1"/>
    <property type="molecule type" value="Genomic_DNA"/>
</dbReference>
<name>A0A3N4MNQ2_9PEZI</name>
<dbReference type="Proteomes" id="UP000267821">
    <property type="component" value="Unassembled WGS sequence"/>
</dbReference>
<reference evidence="2 3" key="1">
    <citation type="journal article" date="2018" name="Nat. Ecol. Evol.">
        <title>Pezizomycetes genomes reveal the molecular basis of ectomycorrhizal truffle lifestyle.</title>
        <authorList>
            <person name="Murat C."/>
            <person name="Payen T."/>
            <person name="Noel B."/>
            <person name="Kuo A."/>
            <person name="Morin E."/>
            <person name="Chen J."/>
            <person name="Kohler A."/>
            <person name="Krizsan K."/>
            <person name="Balestrini R."/>
            <person name="Da Silva C."/>
            <person name="Montanini B."/>
            <person name="Hainaut M."/>
            <person name="Levati E."/>
            <person name="Barry K.W."/>
            <person name="Belfiori B."/>
            <person name="Cichocki N."/>
            <person name="Clum A."/>
            <person name="Dockter R.B."/>
            <person name="Fauchery L."/>
            <person name="Guy J."/>
            <person name="Iotti M."/>
            <person name="Le Tacon F."/>
            <person name="Lindquist E.A."/>
            <person name="Lipzen A."/>
            <person name="Malagnac F."/>
            <person name="Mello A."/>
            <person name="Molinier V."/>
            <person name="Miyauchi S."/>
            <person name="Poulain J."/>
            <person name="Riccioni C."/>
            <person name="Rubini A."/>
            <person name="Sitrit Y."/>
            <person name="Splivallo R."/>
            <person name="Traeger S."/>
            <person name="Wang M."/>
            <person name="Zifcakova L."/>
            <person name="Wipf D."/>
            <person name="Zambonelli A."/>
            <person name="Paolocci F."/>
            <person name="Nowrousian M."/>
            <person name="Ottonello S."/>
            <person name="Baldrian P."/>
            <person name="Spatafora J.W."/>
            <person name="Henrissat B."/>
            <person name="Nagy L.G."/>
            <person name="Aury J.M."/>
            <person name="Wincker P."/>
            <person name="Grigoriev I.V."/>
            <person name="Bonfante P."/>
            <person name="Martin F.M."/>
        </authorList>
    </citation>
    <scope>NUCLEOTIDE SEQUENCE [LARGE SCALE GENOMIC DNA]</scope>
    <source>
        <strain evidence="2 3">ATCC MYA-4762</strain>
    </source>
</reference>
<sequence>MSFAFADLCLLFVHPQFGIILYRIIAVGLNPIVPAWSLYSVTVSNASNVAVYVMWVGGGDSSVRTGL</sequence>
<keyword evidence="3" id="KW-1185">Reference proteome</keyword>
<proteinExistence type="predicted"/>
<accession>A0A3N4MNQ2</accession>
<evidence type="ECO:0000313" key="1">
    <source>
        <dbReference type="EMBL" id="RPB19977.1"/>
    </source>
</evidence>
<gene>
    <name evidence="2" type="ORF">L211DRAFT_832141</name>
    <name evidence="1" type="ORF">L211DRAFT_842190</name>
</gene>
<organism evidence="2 3">
    <name type="scientific">Terfezia boudieri ATCC MYA-4762</name>
    <dbReference type="NCBI Taxonomy" id="1051890"/>
    <lineage>
        <taxon>Eukaryota</taxon>
        <taxon>Fungi</taxon>
        <taxon>Dikarya</taxon>
        <taxon>Ascomycota</taxon>
        <taxon>Pezizomycotina</taxon>
        <taxon>Pezizomycetes</taxon>
        <taxon>Pezizales</taxon>
        <taxon>Pezizaceae</taxon>
        <taxon>Terfezia</taxon>
    </lineage>
</organism>
<dbReference type="AlphaFoldDB" id="A0A3N4MNQ2"/>